<evidence type="ECO:0000259" key="3">
    <source>
        <dbReference type="Pfam" id="PF13406"/>
    </source>
</evidence>
<evidence type="ECO:0000313" key="5">
    <source>
        <dbReference type="EMBL" id="MXQ65630.1"/>
    </source>
</evidence>
<dbReference type="GO" id="GO:0008933">
    <property type="term" value="F:peptidoglycan lytic transglycosylase activity"/>
    <property type="evidence" value="ECO:0007669"/>
    <property type="project" value="TreeGrafter"/>
</dbReference>
<dbReference type="Gene3D" id="1.10.530.10">
    <property type="match status" value="1"/>
</dbReference>
<accession>A0A6I4WA28</accession>
<dbReference type="InterPro" id="IPR058593">
    <property type="entry name" value="ARB_07466-like_C"/>
</dbReference>
<dbReference type="AlphaFoldDB" id="A0A6I4WA28"/>
<reference evidence="5 6" key="1">
    <citation type="submission" date="2019-12" db="EMBL/GenBank/DDBJ databases">
        <title>Nocardia macrotermitis sp. nov. and Nocardia aurantia sp. nov., isolated from the gut of the fungus growing-termite Macrotermes natalensis.</title>
        <authorList>
            <person name="Christine B."/>
            <person name="Rene B."/>
        </authorList>
    </citation>
    <scope>NUCLEOTIDE SEQUENCE [LARGE SCALE GENOMIC DNA]</scope>
    <source>
        <strain evidence="5 6">DSM 102126</strain>
    </source>
</reference>
<sequence length="318" mass="34681">MILVFVVVILVPLSLIATPQPTSSGCSTLEQPSTTQESQQIPTPYLKLYREAGEDYGIPWTVIAGIGKIESDHGRSNMKGVHAGENYAGAGGPMQFLKDTWEQYGVDGNHDGRKIRYDPEDAIPSAANYLRASGAPTDLRKAIYAYNHLDSYVSLVLSWANKYGRDAKGSRPLEAICTPSDQAGKRAPPGSFKRRSPRVGVSGCKQVTRALIDEVDTVLGPYTTIGCARPGDPQDHGTGHAADLMLSSGGRAPSGSGEALGNRTADYVIANYQRLQVKYVIWQQRIWNPSICKCWRHMEDRGSITQNHFDHVHVSVLG</sequence>
<evidence type="ECO:0000256" key="1">
    <source>
        <dbReference type="SAM" id="MobiDB-lite"/>
    </source>
</evidence>
<dbReference type="PANTHER" id="PTHR30163:SF8">
    <property type="entry name" value="LYTIC MUREIN TRANSGLYCOSYLASE"/>
    <property type="match status" value="1"/>
</dbReference>
<feature type="signal peptide" evidence="2">
    <location>
        <begin position="1"/>
        <end position="17"/>
    </location>
</feature>
<dbReference type="GO" id="GO:0009253">
    <property type="term" value="P:peptidoglycan catabolic process"/>
    <property type="evidence" value="ECO:0007669"/>
    <property type="project" value="TreeGrafter"/>
</dbReference>
<feature type="chain" id="PRO_5038831088" evidence="2">
    <location>
        <begin position="18"/>
        <end position="318"/>
    </location>
</feature>
<feature type="region of interest" description="Disordered" evidence="1">
    <location>
        <begin position="174"/>
        <end position="198"/>
    </location>
</feature>
<dbReference type="InterPro" id="IPR031304">
    <property type="entry name" value="SLT_2"/>
</dbReference>
<protein>
    <submittedName>
        <fullName evidence="5">Transglycosylase SLT domain-containing protein</fullName>
    </submittedName>
</protein>
<keyword evidence="6" id="KW-1185">Reference proteome</keyword>
<proteinExistence type="predicted"/>
<dbReference type="Pfam" id="PF26571">
    <property type="entry name" value="VldE"/>
    <property type="match status" value="1"/>
</dbReference>
<dbReference type="InterPro" id="IPR023346">
    <property type="entry name" value="Lysozyme-like_dom_sf"/>
</dbReference>
<feature type="region of interest" description="Disordered" evidence="1">
    <location>
        <begin position="20"/>
        <end position="41"/>
    </location>
</feature>
<dbReference type="SUPFAM" id="SSF53955">
    <property type="entry name" value="Lysozyme-like"/>
    <property type="match status" value="1"/>
</dbReference>
<evidence type="ECO:0000259" key="4">
    <source>
        <dbReference type="Pfam" id="PF26571"/>
    </source>
</evidence>
<feature type="domain" description="Transglycosylase SLT" evidence="3">
    <location>
        <begin position="87"/>
        <end position="134"/>
    </location>
</feature>
<comment type="caution">
    <text evidence="5">The sequence shown here is derived from an EMBL/GenBank/DDBJ whole genome shotgun (WGS) entry which is preliminary data.</text>
</comment>
<organism evidence="5 6">
    <name type="scientific">Actinomadura rayongensis</name>
    <dbReference type="NCBI Taxonomy" id="1429076"/>
    <lineage>
        <taxon>Bacteria</taxon>
        <taxon>Bacillati</taxon>
        <taxon>Actinomycetota</taxon>
        <taxon>Actinomycetes</taxon>
        <taxon>Streptosporangiales</taxon>
        <taxon>Thermomonosporaceae</taxon>
        <taxon>Actinomadura</taxon>
    </lineage>
</organism>
<dbReference type="EMBL" id="WUTW01000002">
    <property type="protein sequence ID" value="MXQ65630.1"/>
    <property type="molecule type" value="Genomic_DNA"/>
</dbReference>
<dbReference type="CDD" id="cd13399">
    <property type="entry name" value="Slt35-like"/>
    <property type="match status" value="1"/>
</dbReference>
<name>A0A6I4WA28_9ACTN</name>
<dbReference type="Pfam" id="PF13406">
    <property type="entry name" value="SLT_2"/>
    <property type="match status" value="1"/>
</dbReference>
<dbReference type="Proteomes" id="UP000431901">
    <property type="component" value="Unassembled WGS sequence"/>
</dbReference>
<dbReference type="OrthoDB" id="5244330at2"/>
<feature type="domain" description="ARB-07466-like C-terminal" evidence="4">
    <location>
        <begin position="202"/>
        <end position="309"/>
    </location>
</feature>
<dbReference type="PANTHER" id="PTHR30163">
    <property type="entry name" value="MEMBRANE-BOUND LYTIC MUREIN TRANSGLYCOSYLASE B"/>
    <property type="match status" value="1"/>
</dbReference>
<gene>
    <name evidence="5" type="ORF">GQ466_16495</name>
</gene>
<dbReference type="InterPro" id="IPR043426">
    <property type="entry name" value="MltB-like"/>
</dbReference>
<keyword evidence="2" id="KW-0732">Signal</keyword>
<evidence type="ECO:0000256" key="2">
    <source>
        <dbReference type="SAM" id="SignalP"/>
    </source>
</evidence>
<evidence type="ECO:0000313" key="6">
    <source>
        <dbReference type="Proteomes" id="UP000431901"/>
    </source>
</evidence>